<accession>A0A819VGI6</accession>
<comment type="caution">
    <text evidence="1">The sequence shown here is derived from an EMBL/GenBank/DDBJ whole genome shotgun (WGS) entry which is preliminary data.</text>
</comment>
<sequence>MDNYNINSKLMNDIQKNGDVTGKLINVPLSTGFNQQKCQCQHSINVASENVLLNSSSISHQHASTSGTSEVQLVISPTRPSHKYLSNASNDGDFQDVSYKKSKQINNQSGSTIRPQLLHHHNGNDTVNDNVNMNLNVNNHVTTTSSVISNNFTTGHSQQQQLLTTASARYALTRFPFPPHIVRFKSTNVSITHFKEEYTCLKRVLFCLGWKDFLFVYLFEELSLDGRCYRYWNKYLCALADSIDG</sequence>
<proteinExistence type="predicted"/>
<evidence type="ECO:0000313" key="1">
    <source>
        <dbReference type="EMBL" id="CAF4109250.1"/>
    </source>
</evidence>
<reference evidence="1" key="1">
    <citation type="submission" date="2021-02" db="EMBL/GenBank/DDBJ databases">
        <authorList>
            <person name="Nowell W R."/>
        </authorList>
    </citation>
    <scope>NUCLEOTIDE SEQUENCE</scope>
</reference>
<protein>
    <submittedName>
        <fullName evidence="1">Uncharacterized protein</fullName>
    </submittedName>
</protein>
<dbReference type="EMBL" id="CAJOAZ010005685">
    <property type="protein sequence ID" value="CAF4109250.1"/>
    <property type="molecule type" value="Genomic_DNA"/>
</dbReference>
<gene>
    <name evidence="1" type="ORF">OXD698_LOCUS35848</name>
</gene>
<dbReference type="Proteomes" id="UP000663844">
    <property type="component" value="Unassembled WGS sequence"/>
</dbReference>
<name>A0A819VGI6_9BILA</name>
<dbReference type="AlphaFoldDB" id="A0A819VGI6"/>
<organism evidence="1 2">
    <name type="scientific">Adineta steineri</name>
    <dbReference type="NCBI Taxonomy" id="433720"/>
    <lineage>
        <taxon>Eukaryota</taxon>
        <taxon>Metazoa</taxon>
        <taxon>Spiralia</taxon>
        <taxon>Gnathifera</taxon>
        <taxon>Rotifera</taxon>
        <taxon>Eurotatoria</taxon>
        <taxon>Bdelloidea</taxon>
        <taxon>Adinetida</taxon>
        <taxon>Adinetidae</taxon>
        <taxon>Adineta</taxon>
    </lineage>
</organism>
<evidence type="ECO:0000313" key="2">
    <source>
        <dbReference type="Proteomes" id="UP000663844"/>
    </source>
</evidence>